<comment type="caution">
    <text evidence="2">The sequence shown here is derived from an EMBL/GenBank/DDBJ whole genome shotgun (WGS) entry which is preliminary data.</text>
</comment>
<feature type="domain" description="HEPN" evidence="1">
    <location>
        <begin position="108"/>
        <end position="218"/>
    </location>
</feature>
<dbReference type="SUPFAM" id="SSF81593">
    <property type="entry name" value="Nucleotidyltransferase substrate binding subunit/domain"/>
    <property type="match status" value="1"/>
</dbReference>
<proteinExistence type="predicted"/>
<sequence>MPTLDDARTIGNAIAEALKPEAVILFGSVAKSGFGHDLDFLIVAEDQDEALPRVSMILESFYQKWAIDYFVVSSQWLRAAFRKGSPFLRMVQREGKVLFMKDSLAQWISHAREELSEAEYLRAGGFCRGACYHAQQAVEKGLKAALLERGWELERIHSVRRLMVLARDYGLRLDLHEEDVDFLDSIYRSRYPADEGLLPLGVPTEQDARRALDAARSILRQLRIVE</sequence>
<dbReference type="Gene3D" id="3.30.460.10">
    <property type="entry name" value="Beta Polymerase, domain 2"/>
    <property type="match status" value="1"/>
</dbReference>
<evidence type="ECO:0000313" key="2">
    <source>
        <dbReference type="EMBL" id="HFK96693.1"/>
    </source>
</evidence>
<dbReference type="EMBL" id="DSTK01000013">
    <property type="protein sequence ID" value="HFK96693.1"/>
    <property type="molecule type" value="Genomic_DNA"/>
</dbReference>
<dbReference type="SUPFAM" id="SSF81301">
    <property type="entry name" value="Nucleotidyltransferase"/>
    <property type="match status" value="1"/>
</dbReference>
<dbReference type="Pfam" id="PF05168">
    <property type="entry name" value="HEPN"/>
    <property type="match status" value="1"/>
</dbReference>
<evidence type="ECO:0000259" key="1">
    <source>
        <dbReference type="PROSITE" id="PS50910"/>
    </source>
</evidence>
<dbReference type="InterPro" id="IPR007842">
    <property type="entry name" value="HEPN_dom"/>
</dbReference>
<name>A0A832A1B4_9BACT</name>
<organism evidence="2">
    <name type="scientific">Desulfacinum infernum</name>
    <dbReference type="NCBI Taxonomy" id="35837"/>
    <lineage>
        <taxon>Bacteria</taxon>
        <taxon>Pseudomonadati</taxon>
        <taxon>Thermodesulfobacteriota</taxon>
        <taxon>Syntrophobacteria</taxon>
        <taxon>Syntrophobacterales</taxon>
        <taxon>Syntrophobacteraceae</taxon>
        <taxon>Desulfacinum</taxon>
    </lineage>
</organism>
<dbReference type="InterPro" id="IPR043519">
    <property type="entry name" value="NT_sf"/>
</dbReference>
<accession>A0A832A1B4</accession>
<dbReference type="Gene3D" id="1.20.120.330">
    <property type="entry name" value="Nucleotidyltransferases domain 2"/>
    <property type="match status" value="1"/>
</dbReference>
<dbReference type="PROSITE" id="PS50910">
    <property type="entry name" value="HEPN"/>
    <property type="match status" value="1"/>
</dbReference>
<dbReference type="AlphaFoldDB" id="A0A832A1B4"/>
<dbReference type="SMART" id="SM00748">
    <property type="entry name" value="HEPN"/>
    <property type="match status" value="1"/>
</dbReference>
<reference evidence="2" key="1">
    <citation type="journal article" date="2020" name="mSystems">
        <title>Genome- and Community-Level Interaction Insights into Carbon Utilization and Element Cycling Functions of Hydrothermarchaeota in Hydrothermal Sediment.</title>
        <authorList>
            <person name="Zhou Z."/>
            <person name="Liu Y."/>
            <person name="Xu W."/>
            <person name="Pan J."/>
            <person name="Luo Z.H."/>
            <person name="Li M."/>
        </authorList>
    </citation>
    <scope>NUCLEOTIDE SEQUENCE [LARGE SCALE GENOMIC DNA]</scope>
    <source>
        <strain evidence="2">SpSt-456</strain>
    </source>
</reference>
<gene>
    <name evidence="2" type="ORF">ENS06_05135</name>
</gene>
<protein>
    <submittedName>
        <fullName evidence="2">HEPN domain-containing protein</fullName>
    </submittedName>
</protein>